<gene>
    <name evidence="1" type="ORF">LCGC14_3082010</name>
</gene>
<dbReference type="EMBL" id="LAZR01065857">
    <property type="protein sequence ID" value="KKK54706.1"/>
    <property type="molecule type" value="Genomic_DNA"/>
</dbReference>
<sequence length="86" mass="9777">MKIEKTDEGTEHQVTRVRNIQGDMGEGTMLHFHQQPDGDVIVILTNREENTMNSIEFCTSSGGGHYPWLTRMLREIITECEKQIGG</sequence>
<dbReference type="AlphaFoldDB" id="A0A0F8Z3P3"/>
<reference evidence="1" key="1">
    <citation type="journal article" date="2015" name="Nature">
        <title>Complex archaea that bridge the gap between prokaryotes and eukaryotes.</title>
        <authorList>
            <person name="Spang A."/>
            <person name="Saw J.H."/>
            <person name="Jorgensen S.L."/>
            <person name="Zaremba-Niedzwiedzka K."/>
            <person name="Martijn J."/>
            <person name="Lind A.E."/>
            <person name="van Eijk R."/>
            <person name="Schleper C."/>
            <person name="Guy L."/>
            <person name="Ettema T.J."/>
        </authorList>
    </citation>
    <scope>NUCLEOTIDE SEQUENCE</scope>
</reference>
<organism evidence="1">
    <name type="scientific">marine sediment metagenome</name>
    <dbReference type="NCBI Taxonomy" id="412755"/>
    <lineage>
        <taxon>unclassified sequences</taxon>
        <taxon>metagenomes</taxon>
        <taxon>ecological metagenomes</taxon>
    </lineage>
</organism>
<comment type="caution">
    <text evidence="1">The sequence shown here is derived from an EMBL/GenBank/DDBJ whole genome shotgun (WGS) entry which is preliminary data.</text>
</comment>
<evidence type="ECO:0000313" key="1">
    <source>
        <dbReference type="EMBL" id="KKK54706.1"/>
    </source>
</evidence>
<proteinExistence type="predicted"/>
<name>A0A0F8Z3P3_9ZZZZ</name>
<protein>
    <submittedName>
        <fullName evidence="1">Uncharacterized protein</fullName>
    </submittedName>
</protein>
<accession>A0A0F8Z3P3</accession>